<dbReference type="Proteomes" id="UP000001610">
    <property type="component" value="Unassembled WGS sequence"/>
</dbReference>
<organism evidence="2 3">
    <name type="scientific">Cordyceps militaris (strain CM01)</name>
    <name type="common">Caterpillar fungus</name>
    <dbReference type="NCBI Taxonomy" id="983644"/>
    <lineage>
        <taxon>Eukaryota</taxon>
        <taxon>Fungi</taxon>
        <taxon>Dikarya</taxon>
        <taxon>Ascomycota</taxon>
        <taxon>Pezizomycotina</taxon>
        <taxon>Sordariomycetes</taxon>
        <taxon>Hypocreomycetidae</taxon>
        <taxon>Hypocreales</taxon>
        <taxon>Cordycipitaceae</taxon>
        <taxon>Cordyceps</taxon>
    </lineage>
</organism>
<dbReference type="HOGENOM" id="CLU_1906633_0_0_1"/>
<reference evidence="2 3" key="1">
    <citation type="journal article" date="2011" name="Genome Biol.">
        <title>Genome sequence of the insect pathogenic fungus Cordyceps militaris, a valued traditional Chinese medicine.</title>
        <authorList>
            <person name="Zheng P."/>
            <person name="Xia Y."/>
            <person name="Xiao G."/>
            <person name="Xiong C."/>
            <person name="Hu X."/>
            <person name="Zhang S."/>
            <person name="Zheng H."/>
            <person name="Huang Y."/>
            <person name="Zhou Y."/>
            <person name="Wang S."/>
            <person name="Zhao G.P."/>
            <person name="Liu X."/>
            <person name="St Leger R.J."/>
            <person name="Wang C."/>
        </authorList>
    </citation>
    <scope>NUCLEOTIDE SEQUENCE [LARGE SCALE GENOMIC DNA]</scope>
    <source>
        <strain evidence="2 3">CM01</strain>
    </source>
</reference>
<name>G3J6E4_CORMM</name>
<dbReference type="KEGG" id="cmt:CCM_00833"/>
<proteinExistence type="predicted"/>
<evidence type="ECO:0000313" key="2">
    <source>
        <dbReference type="EMBL" id="EGX96178.1"/>
    </source>
</evidence>
<dbReference type="InParanoid" id="G3J6E4"/>
<feature type="region of interest" description="Disordered" evidence="1">
    <location>
        <begin position="114"/>
        <end position="133"/>
    </location>
</feature>
<dbReference type="AlphaFoldDB" id="G3J6E4"/>
<dbReference type="EMBL" id="JH126399">
    <property type="protein sequence ID" value="EGX96178.1"/>
    <property type="molecule type" value="Genomic_DNA"/>
</dbReference>
<dbReference type="VEuPathDB" id="FungiDB:CCM_00833"/>
<evidence type="ECO:0000256" key="1">
    <source>
        <dbReference type="SAM" id="MobiDB-lite"/>
    </source>
</evidence>
<evidence type="ECO:0000313" key="3">
    <source>
        <dbReference type="Proteomes" id="UP000001610"/>
    </source>
</evidence>
<keyword evidence="3" id="KW-1185">Reference proteome</keyword>
<dbReference type="RefSeq" id="XP_006666055.1">
    <property type="nucleotide sequence ID" value="XM_006665992.1"/>
</dbReference>
<sequence>MPLFMGKDKTQSELRGKFGGNTVNNVILSQGGHYFRHQTIVEVAVGAVDGDGVKEWNDVFRLQNSSASGLAPGPNKRRQNPLICHVPGQPHGGKRAMANLGMNLDLAQEDRMQPSFSRATVVPPLLTKPPKQP</sequence>
<gene>
    <name evidence="2" type="ORF">CCM_00833</name>
</gene>
<dbReference type="GeneID" id="18162867"/>
<protein>
    <submittedName>
        <fullName evidence="2">Uncharacterized protein</fullName>
    </submittedName>
</protein>
<accession>G3J6E4</accession>